<feature type="non-terminal residue" evidence="1">
    <location>
        <position position="1"/>
    </location>
</feature>
<proteinExistence type="predicted"/>
<name>A0A0G0I812_9BACT</name>
<dbReference type="EMBL" id="LBTU01000018">
    <property type="protein sequence ID" value="KKQ47095.1"/>
    <property type="molecule type" value="Genomic_DNA"/>
</dbReference>
<dbReference type="AlphaFoldDB" id="A0A0G0I812"/>
<evidence type="ECO:0000313" key="1">
    <source>
        <dbReference type="EMBL" id="KKQ47095.1"/>
    </source>
</evidence>
<protein>
    <submittedName>
        <fullName evidence="1">Uncharacterized protein</fullName>
    </submittedName>
</protein>
<reference evidence="1 2" key="1">
    <citation type="journal article" date="2015" name="Nature">
        <title>rRNA introns, odd ribosomes, and small enigmatic genomes across a large radiation of phyla.</title>
        <authorList>
            <person name="Brown C.T."/>
            <person name="Hug L.A."/>
            <person name="Thomas B.C."/>
            <person name="Sharon I."/>
            <person name="Castelle C.J."/>
            <person name="Singh A."/>
            <person name="Wilkins M.J."/>
            <person name="Williams K.H."/>
            <person name="Banfield J.F."/>
        </authorList>
    </citation>
    <scope>NUCLEOTIDE SEQUENCE [LARGE SCALE GENOMIC DNA]</scope>
</reference>
<sequence>CVKIGKVEKNGKVEITDGKNKIVETNVKKLYNIYHKFSNSQK</sequence>
<evidence type="ECO:0000313" key="2">
    <source>
        <dbReference type="Proteomes" id="UP000034430"/>
    </source>
</evidence>
<dbReference type="Proteomes" id="UP000034430">
    <property type="component" value="Unassembled WGS sequence"/>
</dbReference>
<comment type="caution">
    <text evidence="1">The sequence shown here is derived from an EMBL/GenBank/DDBJ whole genome shotgun (WGS) entry which is preliminary data.</text>
</comment>
<accession>A0A0G0I812</accession>
<gene>
    <name evidence="1" type="ORF">US65_C0018G0008</name>
</gene>
<organism evidence="1 2">
    <name type="scientific">Candidatus Yanofskybacteria bacterium GW2011_GWC2_37_9</name>
    <dbReference type="NCBI Taxonomy" id="1619028"/>
    <lineage>
        <taxon>Bacteria</taxon>
        <taxon>Candidatus Yanofskyibacteriota</taxon>
    </lineage>
</organism>